<evidence type="ECO:0000256" key="1">
    <source>
        <dbReference type="SAM" id="MobiDB-lite"/>
    </source>
</evidence>
<name>A0ABQ4S2E5_9HYPH</name>
<gene>
    <name evidence="3" type="ORF">OCOJLMKI_3851</name>
</gene>
<evidence type="ECO:0000313" key="3">
    <source>
        <dbReference type="EMBL" id="GJD96628.1"/>
    </source>
</evidence>
<evidence type="ECO:0000313" key="4">
    <source>
        <dbReference type="Proteomes" id="UP001055125"/>
    </source>
</evidence>
<accession>A0ABQ4S2E5</accession>
<dbReference type="EMBL" id="BPQP01000065">
    <property type="protein sequence ID" value="GJD96628.1"/>
    <property type="molecule type" value="Genomic_DNA"/>
</dbReference>
<sequence>MMSRAGLRPRHDKSPRNGLAAESRTAGFLLTEALSTMAIGAVILVGVGSLLGLMSRQADLTAQQTDRVDAATRGLAAMSRDLETVARARWAGPGPRGFVFTGSPNRVLLALDRLDADRLGQTAAVLLQSSETRDGGSVFRAEAPLSPLDRDASTLDFGPARSLYAGPARVRFAYVGAVSAGGPELVLDDWPISDAMPVAVRIAFTDPASGSTLSSLRVPLRIEAEPGCAVPRKAFCSRVDDQAGEGQGEAGAPLPDATAARGAR</sequence>
<dbReference type="Proteomes" id="UP001055125">
    <property type="component" value="Unassembled WGS sequence"/>
</dbReference>
<evidence type="ECO:0000256" key="2">
    <source>
        <dbReference type="SAM" id="Phobius"/>
    </source>
</evidence>
<evidence type="ECO:0008006" key="5">
    <source>
        <dbReference type="Google" id="ProtNLM"/>
    </source>
</evidence>
<feature type="transmembrane region" description="Helical" evidence="2">
    <location>
        <begin position="33"/>
        <end position="54"/>
    </location>
</feature>
<keyword evidence="2" id="KW-0472">Membrane</keyword>
<comment type="caution">
    <text evidence="3">The sequence shown here is derived from an EMBL/GenBank/DDBJ whole genome shotgun (WGS) entry which is preliminary data.</text>
</comment>
<reference evidence="3" key="1">
    <citation type="journal article" date="2021" name="Front. Microbiol.">
        <title>Comprehensive Comparative Genomics and Phenotyping of Methylobacterium Species.</title>
        <authorList>
            <person name="Alessa O."/>
            <person name="Ogura Y."/>
            <person name="Fujitani Y."/>
            <person name="Takami H."/>
            <person name="Hayashi T."/>
            <person name="Sahin N."/>
            <person name="Tani A."/>
        </authorList>
    </citation>
    <scope>NUCLEOTIDE SEQUENCE</scope>
    <source>
        <strain evidence="3">DSM 19015</strain>
    </source>
</reference>
<proteinExistence type="predicted"/>
<reference evidence="3" key="2">
    <citation type="submission" date="2021-08" db="EMBL/GenBank/DDBJ databases">
        <authorList>
            <person name="Tani A."/>
            <person name="Ola A."/>
            <person name="Ogura Y."/>
            <person name="Katsura K."/>
            <person name="Hayashi T."/>
        </authorList>
    </citation>
    <scope>NUCLEOTIDE SEQUENCE</scope>
    <source>
        <strain evidence="3">DSM 19015</strain>
    </source>
</reference>
<protein>
    <recommendedName>
        <fullName evidence="5">General secretion pathway protein GspJ</fullName>
    </recommendedName>
</protein>
<keyword evidence="2" id="KW-0812">Transmembrane</keyword>
<organism evidence="3 4">
    <name type="scientific">Methylobacterium iners</name>
    <dbReference type="NCBI Taxonomy" id="418707"/>
    <lineage>
        <taxon>Bacteria</taxon>
        <taxon>Pseudomonadati</taxon>
        <taxon>Pseudomonadota</taxon>
        <taxon>Alphaproteobacteria</taxon>
        <taxon>Hyphomicrobiales</taxon>
        <taxon>Methylobacteriaceae</taxon>
        <taxon>Methylobacterium</taxon>
    </lineage>
</organism>
<keyword evidence="2" id="KW-1133">Transmembrane helix</keyword>
<feature type="region of interest" description="Disordered" evidence="1">
    <location>
        <begin position="241"/>
        <end position="264"/>
    </location>
</feature>
<keyword evidence="4" id="KW-1185">Reference proteome</keyword>